<proteinExistence type="predicted"/>
<evidence type="ECO:0000313" key="1">
    <source>
        <dbReference type="EMBL" id="QPI18495.1"/>
    </source>
</evidence>
<dbReference type="EMBL" id="MW057861">
    <property type="protein sequence ID" value="QPI18495.1"/>
    <property type="molecule type" value="Genomic_DNA"/>
</dbReference>
<name>A0A7S9SWK2_9CAUD</name>
<organism evidence="1 2">
    <name type="scientific">Providencia phage PSTCR7</name>
    <dbReference type="NCBI Taxonomy" id="2783549"/>
    <lineage>
        <taxon>Viruses</taxon>
        <taxon>Duplodnaviria</taxon>
        <taxon>Heunggongvirae</taxon>
        <taxon>Uroviricota</taxon>
        <taxon>Caudoviricetes</taxon>
        <taxon>Craquatrovirus</taxon>
        <taxon>Craquatrovirus PSTCR7</taxon>
    </lineage>
</organism>
<dbReference type="GeneID" id="77951605"/>
<reference evidence="1 2" key="1">
    <citation type="submission" date="2020-10" db="EMBL/GenBank/DDBJ databases">
        <title>Novel bacteriophages targeting Providencia spp. as potential agents for phage therapy.</title>
        <authorList>
            <person name="Rakov C."/>
            <person name="Alkalay-Oren S."/>
            <person name="Coppenhagen-Glazer S."/>
            <person name="Hazan R."/>
        </authorList>
    </citation>
    <scope>NUCLEOTIDE SEQUENCE [LARGE SCALE GENOMIC DNA]</scope>
</reference>
<dbReference type="KEGG" id="vg:77951605"/>
<keyword evidence="2" id="KW-1185">Reference proteome</keyword>
<evidence type="ECO:0000313" key="2">
    <source>
        <dbReference type="Proteomes" id="UP000594422"/>
    </source>
</evidence>
<sequence length="68" mass="7725">METLIKNAKKEIISSNEEFGYVADDLEIAAGIWHGYLTAQQRLEIMKNHNITKSVKDAYKAVAKIMNK</sequence>
<protein>
    <submittedName>
        <fullName evidence="1">Uncharacterized protein</fullName>
    </submittedName>
</protein>
<dbReference type="RefSeq" id="YP_010675282.1">
    <property type="nucleotide sequence ID" value="NC_071001.1"/>
</dbReference>
<accession>A0A7S9SWK2</accession>
<dbReference type="Proteomes" id="UP000594422">
    <property type="component" value="Segment"/>
</dbReference>